<sequence length="646" mass="74715">MHAGTLTNAIYCFLNLDKEKKLLIQIRNLWESRLSEIERGYLEVYGNAGKKITHIYAISLYGTGMITLLTTISPILLDKILPLNETRPTVFLYRAEYFIDEEEYSMFILIHSWIVTPFQVTIIVGFDSLYAHYVQHLCSWYLIVGHRMKNISTALDKINKNNNLFDENKRIILSFEKCINEHIKALEFTSNIQSIYGTPLFFIIGINMVQISMTGCHTISKIGEPQEAVRYGSFAMAQFVHLFFLSWPGQKIIDHSGDLFRSIYETKWYDIPQKTKKLVLFTMLRSQRPCVIKAVILKTSASYFTLFTFGNIEMVLICLSQLFLHMVTLTYTVYSFLNTKKEKKLLIQIKNLWESRLSAIERGYLEVYGNAGKKITHIYAISIYTTGMITLSTTIAPKLLDIILPLNETRPTVFLYPAEYFIDEEKYAMFILIHSWILTPIQSTIIVGFDTLYAHYVQHLCSWYLIVGHRMKNISTALDKINKNNNLFDENKRIILSFEKCINEHIKALEFTSNIQSIYGTPLFFIIGFNMIQISMTGCHTISKIDDPPEAFRYGAFTIAQFVHLFFLSWPGQKIIDHSGELFEAIYETRWYDLPGKTKELMILIMIKCQTPCVIKAGKIIEVSLESFAIILKTSISYFTVFTSMQ</sequence>
<dbReference type="GO" id="GO:0004984">
    <property type="term" value="F:olfactory receptor activity"/>
    <property type="evidence" value="ECO:0007669"/>
    <property type="project" value="InterPro"/>
</dbReference>
<gene>
    <name evidence="10" type="ORF">HCN44_001098</name>
</gene>
<keyword evidence="8" id="KW-0807">Transducer</keyword>
<reference evidence="10 11" key="1">
    <citation type="submission" date="2020-08" db="EMBL/GenBank/DDBJ databases">
        <title>Aphidius gifuensis genome sequencing and assembly.</title>
        <authorList>
            <person name="Du Z."/>
        </authorList>
    </citation>
    <scope>NUCLEOTIDE SEQUENCE [LARGE SCALE GENOMIC DNA]</scope>
    <source>
        <strain evidence="10">YNYX2018</strain>
        <tissue evidence="10">Adults</tissue>
    </source>
</reference>
<dbReference type="PANTHER" id="PTHR21137">
    <property type="entry name" value="ODORANT RECEPTOR"/>
    <property type="match status" value="1"/>
</dbReference>
<dbReference type="OrthoDB" id="7696577at2759"/>
<evidence type="ECO:0000256" key="8">
    <source>
        <dbReference type="ARBA" id="ARBA00023224"/>
    </source>
</evidence>
<feature type="transmembrane region" description="Helical" evidence="9">
    <location>
        <begin position="314"/>
        <end position="337"/>
    </location>
</feature>
<feature type="transmembrane region" description="Helical" evidence="9">
    <location>
        <begin position="290"/>
        <end position="308"/>
    </location>
</feature>
<dbReference type="GO" id="GO:0005886">
    <property type="term" value="C:plasma membrane"/>
    <property type="evidence" value="ECO:0007669"/>
    <property type="project" value="TreeGrafter"/>
</dbReference>
<evidence type="ECO:0000256" key="6">
    <source>
        <dbReference type="ARBA" id="ARBA00023136"/>
    </source>
</evidence>
<evidence type="ECO:0008006" key="12">
    <source>
        <dbReference type="Google" id="ProtNLM"/>
    </source>
</evidence>
<evidence type="ECO:0000313" key="11">
    <source>
        <dbReference type="Proteomes" id="UP000639338"/>
    </source>
</evidence>
<dbReference type="PANTHER" id="PTHR21137:SF43">
    <property type="entry name" value="ODORANT RECEPTOR 47A-RELATED"/>
    <property type="match status" value="1"/>
</dbReference>
<dbReference type="AlphaFoldDB" id="A0A834XNM7"/>
<organism evidence="10 11">
    <name type="scientific">Aphidius gifuensis</name>
    <name type="common">Parasitoid wasp</name>
    <dbReference type="NCBI Taxonomy" id="684658"/>
    <lineage>
        <taxon>Eukaryota</taxon>
        <taxon>Metazoa</taxon>
        <taxon>Ecdysozoa</taxon>
        <taxon>Arthropoda</taxon>
        <taxon>Hexapoda</taxon>
        <taxon>Insecta</taxon>
        <taxon>Pterygota</taxon>
        <taxon>Neoptera</taxon>
        <taxon>Endopterygota</taxon>
        <taxon>Hymenoptera</taxon>
        <taxon>Apocrita</taxon>
        <taxon>Ichneumonoidea</taxon>
        <taxon>Braconidae</taxon>
        <taxon>Aphidiinae</taxon>
        <taxon>Aphidius</taxon>
    </lineage>
</organism>
<comment type="caution">
    <text evidence="10">The sequence shown here is derived from an EMBL/GenBank/DDBJ whole genome shotgun (WGS) entry which is preliminary data.</text>
</comment>
<evidence type="ECO:0000256" key="1">
    <source>
        <dbReference type="ARBA" id="ARBA00004141"/>
    </source>
</evidence>
<evidence type="ECO:0000256" key="2">
    <source>
        <dbReference type="ARBA" id="ARBA00022606"/>
    </source>
</evidence>
<feature type="transmembrane region" description="Helical" evidence="9">
    <location>
        <begin position="104"/>
        <end position="126"/>
    </location>
</feature>
<keyword evidence="11" id="KW-1185">Reference proteome</keyword>
<evidence type="ECO:0000256" key="3">
    <source>
        <dbReference type="ARBA" id="ARBA00022692"/>
    </source>
</evidence>
<feature type="transmembrane region" description="Helical" evidence="9">
    <location>
        <begin position="55"/>
        <end position="77"/>
    </location>
</feature>
<dbReference type="InterPro" id="IPR004117">
    <property type="entry name" value="7tm6_olfct_rcpt"/>
</dbReference>
<dbReference type="Proteomes" id="UP000639338">
    <property type="component" value="Unassembled WGS sequence"/>
</dbReference>
<dbReference type="Pfam" id="PF02949">
    <property type="entry name" value="7tm_6"/>
    <property type="match status" value="2"/>
</dbReference>
<comment type="subcellular location">
    <subcellularLocation>
        <location evidence="1">Membrane</location>
        <topology evidence="1">Multi-pass membrane protein</topology>
    </subcellularLocation>
</comment>
<accession>A0A834XNM7</accession>
<keyword evidence="6 9" id="KW-0472">Membrane</keyword>
<dbReference type="GO" id="GO:0005549">
    <property type="term" value="F:odorant binding"/>
    <property type="evidence" value="ECO:0007669"/>
    <property type="project" value="InterPro"/>
</dbReference>
<dbReference type="GO" id="GO:0007165">
    <property type="term" value="P:signal transduction"/>
    <property type="evidence" value="ECO:0007669"/>
    <property type="project" value="UniProtKB-KW"/>
</dbReference>
<name>A0A834XNM7_APHGI</name>
<keyword evidence="2" id="KW-0716">Sensory transduction</keyword>
<evidence type="ECO:0000256" key="5">
    <source>
        <dbReference type="ARBA" id="ARBA00022989"/>
    </source>
</evidence>
<evidence type="ECO:0000256" key="4">
    <source>
        <dbReference type="ARBA" id="ARBA00022725"/>
    </source>
</evidence>
<evidence type="ECO:0000256" key="7">
    <source>
        <dbReference type="ARBA" id="ARBA00023170"/>
    </source>
</evidence>
<dbReference type="EMBL" id="JACMRX010000005">
    <property type="protein sequence ID" value="KAF7988525.1"/>
    <property type="molecule type" value="Genomic_DNA"/>
</dbReference>
<keyword evidence="5 9" id="KW-1133">Transmembrane helix</keyword>
<proteinExistence type="predicted"/>
<keyword evidence="7" id="KW-0675">Receptor</keyword>
<evidence type="ECO:0000256" key="9">
    <source>
        <dbReference type="SAM" id="Phobius"/>
    </source>
</evidence>
<keyword evidence="4" id="KW-0552">Olfaction</keyword>
<evidence type="ECO:0000313" key="10">
    <source>
        <dbReference type="EMBL" id="KAF7988525.1"/>
    </source>
</evidence>
<keyword evidence="3 9" id="KW-0812">Transmembrane</keyword>
<protein>
    <recommendedName>
        <fullName evidence="12">Odorant receptor</fullName>
    </recommendedName>
</protein>